<evidence type="ECO:0000256" key="3">
    <source>
        <dbReference type="ARBA" id="ARBA00022553"/>
    </source>
</evidence>
<dbReference type="FunFam" id="2.30.38.10:FF:000001">
    <property type="entry name" value="Non-ribosomal peptide synthetase PvdI"/>
    <property type="match status" value="1"/>
</dbReference>
<comment type="cofactor">
    <cofactor evidence="1">
        <name>pantetheine 4'-phosphate</name>
        <dbReference type="ChEBI" id="CHEBI:47942"/>
    </cofactor>
</comment>
<evidence type="ECO:0000259" key="5">
    <source>
        <dbReference type="PROSITE" id="PS50075"/>
    </source>
</evidence>
<dbReference type="EMBL" id="PVNK01000234">
    <property type="protein sequence ID" value="PRP91640.1"/>
    <property type="molecule type" value="Genomic_DNA"/>
</dbReference>
<dbReference type="InterPro" id="IPR000873">
    <property type="entry name" value="AMP-dep_synth/lig_dom"/>
</dbReference>
<dbReference type="SUPFAM" id="SSF56801">
    <property type="entry name" value="Acetyl-CoA synthetase-like"/>
    <property type="match status" value="1"/>
</dbReference>
<dbReference type="Pfam" id="PF00550">
    <property type="entry name" value="PP-binding"/>
    <property type="match status" value="2"/>
</dbReference>
<dbReference type="GO" id="GO:0031177">
    <property type="term" value="F:phosphopantetheine binding"/>
    <property type="evidence" value="ECO:0007669"/>
    <property type="project" value="InterPro"/>
</dbReference>
<dbReference type="GO" id="GO:0044550">
    <property type="term" value="P:secondary metabolite biosynthetic process"/>
    <property type="evidence" value="ECO:0007669"/>
    <property type="project" value="TreeGrafter"/>
</dbReference>
<sequence>MSGKSLRERLAALSPAQRELLGLSLGAETQVAPTLARVSRAERHPLTTSQQQIWLETQLNPDPTLYNEVVELRLDGPLEVEALRRAAAALQARHEAWRTRMIEEGGRVWQVVDAAAELPWTQRRARAEELDALRDELARATFDLARGPVFAMTLVELGPRAHVLILVVHHIAFDGQSAAIYVEELVHAYEAFSRGREPGWGPLGAQQLDLAVAEHERERSAQLDWWAEALDGAPNFLDLPTDAPRSEQRAGAGARRHFELGPTRSRALRGLARELGASPFAVLVALLGHVLRTRARQDELVLGTPMSVRGPELAKVVGVFLNTVPLRLRGPEAGASFADQTRHAREVLAAASERQVPLPQLLARLGCSRLPGRTPLFEVLVNLYKTPPPVRVGELVIERQLVEHGAARFDLALDVEDCGEGFSGWWEYDTALFRASTIERIHAHLWATLDAAATEPGIAACDLPRMSADEAAAIEAFSDGGSEDVDEASPACIHTLFDEQVARTPDAVALITDERRLSYSELARRAWGLARVLVERGVQPGSVVGVCADRSIDMVVAVLAVLEAGAGYLPLDPAYPAERLVFMLEDSDASLVIGHRRHLDSLPGTTPPRFALEAGWDDADTAPRIAANPEHLAYVTYTSGSTGRPNGVLGLHRGMVNRFRWMWRTFPFAAGEVGSQKTALSFLDSCWEMFGPLLRGVPVAIVPEGAVRDPRALVACLARHRATRLVLVPSLLAALLDTHPCLGDELPDLRVCVCSGEALPLELIERAHAALPRVRLVNLYGSSETSADTAYCVLEPDQPRTWTAIGRPITNTHAHVVDEALQPRPIGVPGELCIAGIGLARGYWQRPELSARRFVANPFPRGGPTLHHTGDLARWRDDGMLEYLGRVDQQIKVRGFRVEPGEIERALTSDPAIDAAIVGLRNQRLIGWYASVAPLPVAQLRARVAETLPNFMIPSHFVHLDRLPHTPSGKVDRHRLPLPSSERGELGTPYERPRTELERTIARVWAEHLGLDRVGVLDNFFELGGHSLLLVQIYSALALALARELTMMELFRHPTVRSLAHYLEPGGEPSRPATAPRPAARLAGAAGRRRQRASTRRAARAGKVELERRTESISLEACDGLIEDLIQRVLGDELGHSLGPTEVFFTAGGTPEQASRAIARLNRVLEVELPARALLQAPTARQLGLYVQAARREPRGDAWRCTPTSADAARGVSELRWEAAVAIHGRVDEDVIGLAARTLARHHPELGPADEGWRVCLTPGDPVRLSLSVSAALADPSSTCALLRELLAHAGGARPSAPSSRLTIADLCRWREAAASALVARGWPRVSSAPPSAELGPRTTARLELGALAPTPAELSPAIVVLAAWTELVGPTSVVVSGREHGDVAGLIGPVDGFVHVEPADAEGVRSQLLWGHDHRELGDDMRGPALFWAHTRVDAIPQLPTSRVEPLGPGGWQARWPNELHLVNSTLHVTSPRADVLAERLGALLERGTSLRLSEETK</sequence>
<dbReference type="InterPro" id="IPR009081">
    <property type="entry name" value="PP-bd_ACP"/>
</dbReference>
<dbReference type="InterPro" id="IPR020806">
    <property type="entry name" value="PKS_PP-bd"/>
</dbReference>
<dbReference type="SUPFAM" id="SSF52777">
    <property type="entry name" value="CoA-dependent acyltransferases"/>
    <property type="match status" value="2"/>
</dbReference>
<accession>A0A2S9XFV5</accession>
<keyword evidence="2" id="KW-0596">Phosphopantetheine</keyword>
<dbReference type="CDD" id="cd05930">
    <property type="entry name" value="A_NRPS"/>
    <property type="match status" value="1"/>
</dbReference>
<dbReference type="Gene3D" id="3.40.50.12780">
    <property type="entry name" value="N-terminal domain of ligase-like"/>
    <property type="match status" value="1"/>
</dbReference>
<feature type="compositionally biased region" description="Low complexity" evidence="4">
    <location>
        <begin position="1069"/>
        <end position="1086"/>
    </location>
</feature>
<dbReference type="RefSeq" id="WP_181198191.1">
    <property type="nucleotide sequence ID" value="NZ_PVNK01000234.1"/>
</dbReference>
<dbReference type="FunFam" id="3.40.50.12780:FF:000012">
    <property type="entry name" value="Non-ribosomal peptide synthetase"/>
    <property type="match status" value="1"/>
</dbReference>
<dbReference type="GO" id="GO:0043041">
    <property type="term" value="P:amino acid activation for nonribosomal peptide biosynthetic process"/>
    <property type="evidence" value="ECO:0007669"/>
    <property type="project" value="TreeGrafter"/>
</dbReference>
<feature type="domain" description="Carrier" evidence="5">
    <location>
        <begin position="992"/>
        <end position="1067"/>
    </location>
</feature>
<dbReference type="InterPro" id="IPR025110">
    <property type="entry name" value="AMP-bd_C"/>
</dbReference>
<keyword evidence="3" id="KW-0597">Phosphoprotein</keyword>
<dbReference type="GO" id="GO:0003824">
    <property type="term" value="F:catalytic activity"/>
    <property type="evidence" value="ECO:0007669"/>
    <property type="project" value="InterPro"/>
</dbReference>
<dbReference type="InterPro" id="IPR029058">
    <property type="entry name" value="AB_hydrolase_fold"/>
</dbReference>
<comment type="caution">
    <text evidence="6">The sequence shown here is derived from an EMBL/GenBank/DDBJ whole genome shotgun (WGS) entry which is preliminary data.</text>
</comment>
<evidence type="ECO:0000313" key="7">
    <source>
        <dbReference type="Proteomes" id="UP000237968"/>
    </source>
</evidence>
<dbReference type="InterPro" id="IPR045851">
    <property type="entry name" value="AMP-bd_C_sf"/>
</dbReference>
<dbReference type="FunFam" id="3.40.50.980:FF:000001">
    <property type="entry name" value="Non-ribosomal peptide synthetase"/>
    <property type="match status" value="1"/>
</dbReference>
<dbReference type="InterPro" id="IPR023213">
    <property type="entry name" value="CAT-like_dom_sf"/>
</dbReference>
<evidence type="ECO:0000256" key="1">
    <source>
        <dbReference type="ARBA" id="ARBA00001957"/>
    </source>
</evidence>
<name>A0A2S9XFV5_9BACT</name>
<dbReference type="CDD" id="cd19531">
    <property type="entry name" value="LCL_NRPS-like"/>
    <property type="match status" value="1"/>
</dbReference>
<dbReference type="Proteomes" id="UP000237968">
    <property type="component" value="Unassembled WGS sequence"/>
</dbReference>
<dbReference type="Pfam" id="PF00668">
    <property type="entry name" value="Condensation"/>
    <property type="match status" value="1"/>
</dbReference>
<feature type="region of interest" description="Disordered" evidence="4">
    <location>
        <begin position="1065"/>
        <end position="1103"/>
    </location>
</feature>
<dbReference type="Pfam" id="PF13193">
    <property type="entry name" value="AMP-binding_C"/>
    <property type="match status" value="1"/>
</dbReference>
<dbReference type="InterPro" id="IPR042099">
    <property type="entry name" value="ANL_N_sf"/>
</dbReference>
<dbReference type="InterPro" id="IPR036736">
    <property type="entry name" value="ACP-like_sf"/>
</dbReference>
<dbReference type="SUPFAM" id="SSF47336">
    <property type="entry name" value="ACP-like"/>
    <property type="match status" value="2"/>
</dbReference>
<dbReference type="Gene3D" id="1.10.1200.10">
    <property type="entry name" value="ACP-like"/>
    <property type="match status" value="1"/>
</dbReference>
<evidence type="ECO:0000313" key="6">
    <source>
        <dbReference type="EMBL" id="PRP91640.1"/>
    </source>
</evidence>
<dbReference type="GO" id="GO:0005737">
    <property type="term" value="C:cytoplasm"/>
    <property type="evidence" value="ECO:0007669"/>
    <property type="project" value="TreeGrafter"/>
</dbReference>
<feature type="region of interest" description="Disordered" evidence="4">
    <location>
        <begin position="968"/>
        <end position="989"/>
    </location>
</feature>
<dbReference type="InterPro" id="IPR001242">
    <property type="entry name" value="Condensation_dom"/>
</dbReference>
<dbReference type="Gene3D" id="3.40.50.1820">
    <property type="entry name" value="alpha/beta hydrolase"/>
    <property type="match status" value="1"/>
</dbReference>
<keyword evidence="7" id="KW-1185">Reference proteome</keyword>
<dbReference type="Pfam" id="PF00501">
    <property type="entry name" value="AMP-binding"/>
    <property type="match status" value="1"/>
</dbReference>
<feature type="compositionally biased region" description="Basic residues" evidence="4">
    <location>
        <begin position="1087"/>
        <end position="1100"/>
    </location>
</feature>
<organism evidence="6 7">
    <name type="scientific">Enhygromyxa salina</name>
    <dbReference type="NCBI Taxonomy" id="215803"/>
    <lineage>
        <taxon>Bacteria</taxon>
        <taxon>Pseudomonadati</taxon>
        <taxon>Myxococcota</taxon>
        <taxon>Polyangia</taxon>
        <taxon>Nannocystales</taxon>
        <taxon>Nannocystaceae</taxon>
        <taxon>Enhygromyxa</taxon>
    </lineage>
</organism>
<evidence type="ECO:0000256" key="2">
    <source>
        <dbReference type="ARBA" id="ARBA00022450"/>
    </source>
</evidence>
<dbReference type="SMART" id="SM00823">
    <property type="entry name" value="PKS_PP"/>
    <property type="match status" value="2"/>
</dbReference>
<dbReference type="PROSITE" id="PS50075">
    <property type="entry name" value="CARRIER"/>
    <property type="match status" value="1"/>
</dbReference>
<dbReference type="Gene3D" id="3.30.300.30">
    <property type="match status" value="1"/>
</dbReference>
<dbReference type="InterPro" id="IPR010071">
    <property type="entry name" value="AA_adenyl_dom"/>
</dbReference>
<proteinExistence type="predicted"/>
<dbReference type="PANTHER" id="PTHR45527">
    <property type="entry name" value="NONRIBOSOMAL PEPTIDE SYNTHETASE"/>
    <property type="match status" value="1"/>
</dbReference>
<dbReference type="Gene3D" id="3.30.559.10">
    <property type="entry name" value="Chloramphenicol acetyltransferase-like domain"/>
    <property type="match status" value="1"/>
</dbReference>
<dbReference type="NCBIfam" id="TIGR01733">
    <property type="entry name" value="AA-adenyl-dom"/>
    <property type="match status" value="1"/>
</dbReference>
<dbReference type="Gene3D" id="3.30.559.30">
    <property type="entry name" value="Nonribosomal peptide synthetase, condensation domain"/>
    <property type="match status" value="1"/>
</dbReference>
<gene>
    <name evidence="6" type="primary">tycC_4</name>
    <name evidence="6" type="ORF">ENSA5_54000</name>
</gene>
<reference evidence="6 7" key="1">
    <citation type="submission" date="2018-03" db="EMBL/GenBank/DDBJ databases">
        <title>Draft Genome Sequences of the Obligatory Marine Myxobacteria Enhygromyxa salina SWB005.</title>
        <authorList>
            <person name="Poehlein A."/>
            <person name="Moghaddam J.A."/>
            <person name="Harms H."/>
            <person name="Alanjari M."/>
            <person name="Koenig G.M."/>
            <person name="Daniel R."/>
            <person name="Schaeberle T.F."/>
        </authorList>
    </citation>
    <scope>NUCLEOTIDE SEQUENCE [LARGE SCALE GENOMIC DNA]</scope>
    <source>
        <strain evidence="6 7">SWB005</strain>
    </source>
</reference>
<dbReference type="FunFam" id="1.10.1200.10:FF:000005">
    <property type="entry name" value="Nonribosomal peptide synthetase 1"/>
    <property type="match status" value="1"/>
</dbReference>
<dbReference type="PANTHER" id="PTHR45527:SF1">
    <property type="entry name" value="FATTY ACID SYNTHASE"/>
    <property type="match status" value="1"/>
</dbReference>
<evidence type="ECO:0000256" key="4">
    <source>
        <dbReference type="SAM" id="MobiDB-lite"/>
    </source>
</evidence>
<protein>
    <submittedName>
        <fullName evidence="6">Tyrocidine synthase 3</fullName>
    </submittedName>
</protein>